<evidence type="ECO:0000313" key="5">
    <source>
        <dbReference type="Proteomes" id="UP000469927"/>
    </source>
</evidence>
<keyword evidence="1" id="KW-1133">Transmembrane helix</keyword>
<dbReference type="AlphaFoldDB" id="A0A2T7AUG9"/>
<dbReference type="Proteomes" id="UP000469927">
    <property type="component" value="Unassembled WGS sequence"/>
</dbReference>
<dbReference type="GeneID" id="92215000"/>
<dbReference type="Pfam" id="PF05437">
    <property type="entry name" value="AzlD"/>
    <property type="match status" value="1"/>
</dbReference>
<dbReference type="RefSeq" id="WP_038866364.1">
    <property type="nucleotide sequence ID" value="NZ_JABWGS010000011.1"/>
</dbReference>
<organism evidence="3 4">
    <name type="scientific">Cronobacter muytjensii</name>
    <dbReference type="NCBI Taxonomy" id="413501"/>
    <lineage>
        <taxon>Bacteria</taxon>
        <taxon>Pseudomonadati</taxon>
        <taxon>Pseudomonadota</taxon>
        <taxon>Gammaproteobacteria</taxon>
        <taxon>Enterobacterales</taxon>
        <taxon>Enterobacteriaceae</taxon>
        <taxon>Cronobacter</taxon>
    </lineage>
</organism>
<evidence type="ECO:0000313" key="2">
    <source>
        <dbReference type="EMBL" id="KAB0883806.1"/>
    </source>
</evidence>
<keyword evidence="1" id="KW-0472">Membrane</keyword>
<evidence type="ECO:0000313" key="3">
    <source>
        <dbReference type="EMBL" id="PUX15424.1"/>
    </source>
</evidence>
<sequence>MSQEIFLLIVIFSMMAVTFAIRLVPLHLRPERTPRVINAVIEYIPAAVISSITIPALFFPQNAGFSLYNASVLAAVPVVLTAWFTKNLIVSVVVGVICQVLASHFLFG</sequence>
<evidence type="ECO:0000313" key="4">
    <source>
        <dbReference type="Proteomes" id="UP000244378"/>
    </source>
</evidence>
<feature type="transmembrane region" description="Helical" evidence="1">
    <location>
        <begin position="65"/>
        <end position="83"/>
    </location>
</feature>
<keyword evidence="5" id="KW-1185">Reference proteome</keyword>
<comment type="caution">
    <text evidence="3">The sequence shown here is derived from an EMBL/GenBank/DDBJ whole genome shotgun (WGS) entry which is preliminary data.</text>
</comment>
<dbReference type="InterPro" id="IPR008407">
    <property type="entry name" value="Brnchd-chn_aa_trnsp_AzlD"/>
</dbReference>
<accession>A0A2T7AUG9</accession>
<name>A0A2T7AUG9_9ENTR</name>
<proteinExistence type="predicted"/>
<dbReference type="Proteomes" id="UP000244378">
    <property type="component" value="Unassembled WGS sequence"/>
</dbReference>
<dbReference type="OrthoDB" id="7870017at2"/>
<feature type="transmembrane region" description="Helical" evidence="1">
    <location>
        <begin position="36"/>
        <end position="59"/>
    </location>
</feature>
<feature type="transmembrane region" description="Helical" evidence="1">
    <location>
        <begin position="6"/>
        <end position="24"/>
    </location>
</feature>
<protein>
    <submittedName>
        <fullName evidence="3">AzlD domain-containing protein</fullName>
    </submittedName>
</protein>
<keyword evidence="1" id="KW-0812">Transmembrane</keyword>
<dbReference type="EMBL" id="MSAE01000014">
    <property type="protein sequence ID" value="PUX15424.1"/>
    <property type="molecule type" value="Genomic_DNA"/>
</dbReference>
<evidence type="ECO:0000256" key="1">
    <source>
        <dbReference type="SAM" id="Phobius"/>
    </source>
</evidence>
<dbReference type="EMBL" id="WAGD01000013">
    <property type="protein sequence ID" value="KAB0883806.1"/>
    <property type="molecule type" value="Genomic_DNA"/>
</dbReference>
<reference evidence="3 4" key="1">
    <citation type="submission" date="2016-12" db="EMBL/GenBank/DDBJ databases">
        <title>Analysis of the Molecular Diversity Among Cronobacter Species Isolated from Filth Flies Using a Pan Genomic DNA Microarray.</title>
        <authorList>
            <person name="Pava-Ripoll M."/>
            <person name="Tall B."/>
            <person name="Farber J."/>
            <person name="Fanning S."/>
            <person name="Lehner A."/>
            <person name="Stephan R."/>
            <person name="Pagotto F."/>
            <person name="Iverson C."/>
            <person name="Ziobro G."/>
            <person name="Miller A."/>
            <person name="Pearson R."/>
            <person name="Yan Q."/>
            <person name="Kim M."/>
            <person name="Jeong S."/>
            <person name="Park J."/>
            <person name="Jun S."/>
            <person name="Choi H."/>
            <person name="Chung T."/>
            <person name="Yoo Y."/>
            <person name="Park E."/>
            <person name="Hwang S."/>
            <person name="Lee B."/>
            <person name="Sathyamoorthy V."/>
            <person name="Carter L."/>
            <person name="Mammel M."/>
            <person name="Jackson S."/>
            <person name="Kothary M."/>
            <person name="Patel I."/>
            <person name="Grim C."/>
            <person name="Gopinath G."/>
            <person name="Gangiredla J."/>
            <person name="Chase H."/>
        </authorList>
    </citation>
    <scope>NUCLEOTIDE SEQUENCE [LARGE SCALE GENOMIC DNA]</scope>
    <source>
        <strain evidence="3 4">MOD1-Md1s</strain>
    </source>
</reference>
<gene>
    <name evidence="3" type="ORF">AUN14_07990</name>
    <name evidence="2" type="ORF">FZI19_05830</name>
</gene>
<feature type="transmembrane region" description="Helical" evidence="1">
    <location>
        <begin position="88"/>
        <end position="107"/>
    </location>
</feature>
<reference evidence="2 5" key="2">
    <citation type="submission" date="2019-08" db="EMBL/GenBank/DDBJ databases">
        <title>Prevalence, distribution, and phylogeny of type two toxin-antitoxin genes possessed by Cronobacter species where C. sakazakii homologs follow sequence type lineages.</title>
        <authorList>
            <person name="Finkelstein S."/>
            <person name="Negrete F."/>
            <person name="Jang H."/>
            <person name="Gopinath G.R."/>
            <person name="Tall B.D."/>
        </authorList>
    </citation>
    <scope>NUCLEOTIDE SEQUENCE [LARGE SCALE GENOMIC DNA]</scope>
    <source>
        <strain evidence="2 5">MOD1_GK1257</strain>
    </source>
</reference>